<dbReference type="AlphaFoldDB" id="D8P930"/>
<dbReference type="SUPFAM" id="SSF51735">
    <property type="entry name" value="NAD(P)-binding Rossmann-fold domains"/>
    <property type="match status" value="1"/>
</dbReference>
<gene>
    <name evidence="6" type="ORF">NIDE4352</name>
</gene>
<dbReference type="SUPFAM" id="SSF48179">
    <property type="entry name" value="6-phosphogluconate dehydrogenase C-terminal domain-like"/>
    <property type="match status" value="1"/>
</dbReference>
<proteinExistence type="predicted"/>
<dbReference type="GO" id="GO:0051287">
    <property type="term" value="F:NAD binding"/>
    <property type="evidence" value="ECO:0007669"/>
    <property type="project" value="InterPro"/>
</dbReference>
<dbReference type="KEGG" id="nde:NIDE4352"/>
<evidence type="ECO:0000259" key="4">
    <source>
        <dbReference type="Pfam" id="PF03446"/>
    </source>
</evidence>
<dbReference type="PIRSF" id="PIRSF000103">
    <property type="entry name" value="HIBADH"/>
    <property type="match status" value="1"/>
</dbReference>
<dbReference type="STRING" id="330214.NIDE4352"/>
<dbReference type="PANTHER" id="PTHR43580">
    <property type="entry name" value="OXIDOREDUCTASE GLYR1-RELATED"/>
    <property type="match status" value="1"/>
</dbReference>
<evidence type="ECO:0000256" key="1">
    <source>
        <dbReference type="ARBA" id="ARBA00023002"/>
    </source>
</evidence>
<keyword evidence="2" id="KW-0520">NAD</keyword>
<evidence type="ECO:0000313" key="6">
    <source>
        <dbReference type="EMBL" id="CBK44012.1"/>
    </source>
</evidence>
<name>D8P930_9BACT</name>
<dbReference type="HOGENOM" id="CLU_035117_0_8_0"/>
<dbReference type="Pfam" id="PF14833">
    <property type="entry name" value="NAD_binding_11"/>
    <property type="match status" value="1"/>
</dbReference>
<dbReference type="Gene3D" id="3.40.50.720">
    <property type="entry name" value="NAD(P)-binding Rossmann-like Domain"/>
    <property type="match status" value="1"/>
</dbReference>
<sequence length="289" mass="30295">MNVALLGTGLLGQAVAERLHATGHHLSAYNRTPDKTLSLRQQGIHIASTAAEAIASAEVVMLLLADAAAIRAVLLDPSTSQALRGRATIQMGTIGPSESCSIGEEIERLGGQYLEAPVLGSIAEAKAGTLLIMVGATPERYATWSPLLHALSSDVRLIGPVGKAAVMKLALNQLIAAETAAFALSLGLIRRGGVDVENFMAVLRKSALYAPTFDKKLARLAERNYAQPNFSARHLLKDVELTLAAADSARLSPGGLPGVRSLLIDTIALGLGDVDYSALYERVDPVTGT</sequence>
<feature type="domain" description="6-phosphogluconate dehydrogenase NADP-binding" evidence="4">
    <location>
        <begin position="2"/>
        <end position="159"/>
    </location>
</feature>
<dbReference type="Gene3D" id="1.10.1040.10">
    <property type="entry name" value="N-(1-d-carboxylethyl)-l-norvaline Dehydrogenase, domain 2"/>
    <property type="match status" value="1"/>
</dbReference>
<accession>D8P930</accession>
<dbReference type="Pfam" id="PF03446">
    <property type="entry name" value="NAD_binding_2"/>
    <property type="match status" value="1"/>
</dbReference>
<dbReference type="EC" id="1.1.1.-" evidence="6"/>
<dbReference type="Proteomes" id="UP000001660">
    <property type="component" value="Chromosome"/>
</dbReference>
<dbReference type="InterPro" id="IPR006115">
    <property type="entry name" value="6PGDH_NADP-bd"/>
</dbReference>
<organism evidence="6 7">
    <name type="scientific">Nitrospira defluvii</name>
    <dbReference type="NCBI Taxonomy" id="330214"/>
    <lineage>
        <taxon>Bacteria</taxon>
        <taxon>Pseudomonadati</taxon>
        <taxon>Nitrospirota</taxon>
        <taxon>Nitrospiria</taxon>
        <taxon>Nitrospirales</taxon>
        <taxon>Nitrospiraceae</taxon>
        <taxon>Nitrospira</taxon>
    </lineage>
</organism>
<dbReference type="InterPro" id="IPR029154">
    <property type="entry name" value="HIBADH-like_NADP-bd"/>
</dbReference>
<feature type="active site" evidence="3">
    <location>
        <position position="168"/>
    </location>
</feature>
<dbReference type="EMBL" id="FP929003">
    <property type="protein sequence ID" value="CBK44012.1"/>
    <property type="molecule type" value="Genomic_DNA"/>
</dbReference>
<protein>
    <submittedName>
        <fullName evidence="6">3-hydroxyacid dehydrogenase</fullName>
        <ecNumber evidence="6">1.1.1.-</ecNumber>
    </submittedName>
</protein>
<evidence type="ECO:0000259" key="5">
    <source>
        <dbReference type="Pfam" id="PF14833"/>
    </source>
</evidence>
<dbReference type="InterPro" id="IPR008927">
    <property type="entry name" value="6-PGluconate_DH-like_C_sf"/>
</dbReference>
<evidence type="ECO:0000256" key="2">
    <source>
        <dbReference type="ARBA" id="ARBA00023027"/>
    </source>
</evidence>
<dbReference type="InterPro" id="IPR015815">
    <property type="entry name" value="HIBADH-related"/>
</dbReference>
<dbReference type="PANTHER" id="PTHR43580:SF9">
    <property type="entry name" value="GLYOXYLATE_SUCCINIC SEMIALDEHYDE REDUCTASE 1"/>
    <property type="match status" value="1"/>
</dbReference>
<dbReference type="GO" id="GO:0050661">
    <property type="term" value="F:NADP binding"/>
    <property type="evidence" value="ECO:0007669"/>
    <property type="project" value="InterPro"/>
</dbReference>
<dbReference type="InterPro" id="IPR036291">
    <property type="entry name" value="NAD(P)-bd_dom_sf"/>
</dbReference>
<dbReference type="InterPro" id="IPR013328">
    <property type="entry name" value="6PGD_dom2"/>
</dbReference>
<feature type="domain" description="3-hydroxyisobutyrate dehydrogenase-like NAD-binding" evidence="5">
    <location>
        <begin position="162"/>
        <end position="281"/>
    </location>
</feature>
<reference evidence="6 7" key="1">
    <citation type="journal article" date="2010" name="Proc. Natl. Acad. Sci. U.S.A.">
        <title>A Nitrospira metagenome illuminates the physiology and evolution of globally important nitrite-oxidizing bacteria.</title>
        <authorList>
            <person name="Lucker S."/>
            <person name="Wagner M."/>
            <person name="Maixner F."/>
            <person name="Pelletier E."/>
            <person name="Koch H."/>
            <person name="Vacherie B."/>
            <person name="Rattei T."/>
            <person name="Sinninghe Damste J."/>
            <person name="Spieck E."/>
            <person name="Le Paslier D."/>
            <person name="Daims H."/>
        </authorList>
    </citation>
    <scope>NUCLEOTIDE SEQUENCE [LARGE SCALE GENOMIC DNA]</scope>
</reference>
<evidence type="ECO:0000256" key="3">
    <source>
        <dbReference type="PIRSR" id="PIRSR000103-1"/>
    </source>
</evidence>
<dbReference type="OrthoDB" id="9786703at2"/>
<dbReference type="GO" id="GO:0016491">
    <property type="term" value="F:oxidoreductase activity"/>
    <property type="evidence" value="ECO:0007669"/>
    <property type="project" value="UniProtKB-KW"/>
</dbReference>
<keyword evidence="1 6" id="KW-0560">Oxidoreductase</keyword>
<dbReference type="InterPro" id="IPR051265">
    <property type="entry name" value="HIBADH-related_NP60_sf"/>
</dbReference>
<dbReference type="eggNOG" id="COG2084">
    <property type="taxonomic scope" value="Bacteria"/>
</dbReference>
<evidence type="ECO:0000313" key="7">
    <source>
        <dbReference type="Proteomes" id="UP000001660"/>
    </source>
</evidence>
<keyword evidence="7" id="KW-1185">Reference proteome</keyword>